<gene>
    <name evidence="2" type="ORF">HHJ78_04200</name>
</gene>
<dbReference type="RefSeq" id="WP_169756887.1">
    <property type="nucleotide sequence ID" value="NZ_JABCUO010000003.1"/>
</dbReference>
<feature type="compositionally biased region" description="Low complexity" evidence="1">
    <location>
        <begin position="217"/>
        <end position="229"/>
    </location>
</feature>
<evidence type="ECO:0000256" key="1">
    <source>
        <dbReference type="SAM" id="MobiDB-lite"/>
    </source>
</evidence>
<feature type="region of interest" description="Disordered" evidence="1">
    <location>
        <begin position="197"/>
        <end position="229"/>
    </location>
</feature>
<comment type="caution">
    <text evidence="2">The sequence shown here is derived from an EMBL/GenBank/DDBJ whole genome shotgun (WGS) entry which is preliminary data.</text>
</comment>
<dbReference type="EMBL" id="JABCUR010000003">
    <property type="protein sequence ID" value="NMW64747.1"/>
    <property type="molecule type" value="Genomic_DNA"/>
</dbReference>
<dbReference type="AlphaFoldDB" id="A0A7Y0TVC9"/>
<evidence type="ECO:0000313" key="3">
    <source>
        <dbReference type="Proteomes" id="UP000578252"/>
    </source>
</evidence>
<accession>A0A7Y0TVC9</accession>
<reference evidence="2 3" key="1">
    <citation type="submission" date="2020-04" db="EMBL/GenBank/DDBJ databases">
        <title>Antimicrobial susceptibility and clonality of vaginal-derived multi-drug resistant Mobiluncus isolates in China.</title>
        <authorList>
            <person name="Zhang X."/>
        </authorList>
    </citation>
    <scope>NUCLEOTIDE SEQUENCE [LARGE SCALE GENOMIC DNA]</scope>
    <source>
        <strain evidence="2 3">13</strain>
    </source>
</reference>
<dbReference type="Proteomes" id="UP000578252">
    <property type="component" value="Unassembled WGS sequence"/>
</dbReference>
<name>A0A7Y0TVC9_9ACTO</name>
<organism evidence="2 3">
    <name type="scientific">Mobiluncus mulieris</name>
    <dbReference type="NCBI Taxonomy" id="2052"/>
    <lineage>
        <taxon>Bacteria</taxon>
        <taxon>Bacillati</taxon>
        <taxon>Actinomycetota</taxon>
        <taxon>Actinomycetes</taxon>
        <taxon>Actinomycetales</taxon>
        <taxon>Actinomycetaceae</taxon>
        <taxon>Mobiluncus</taxon>
    </lineage>
</organism>
<evidence type="ECO:0000313" key="2">
    <source>
        <dbReference type="EMBL" id="NMW64747.1"/>
    </source>
</evidence>
<sequence>MPENTPEIREEYERLLTYPERAYLNLEAWPWLPELEQYEERLARFHEAFTSEDSTPEQVEALAAYVSGDNDTWLIKNHMNKFMDKFMALETDYSDYYENEDVDKGAGEPKYLDEVLADALDVEYRLDAGFKMTSVLVTLELGGPNMYLDTARREMICTWGGSREVRLVPMELVAEVDNYFGEQAAMVGQISYESGHPLAPTNPQWTPQQSPAPAPYQPATQSAASGVVL</sequence>
<protein>
    <submittedName>
        <fullName evidence="2">Uncharacterized protein</fullName>
    </submittedName>
</protein>
<proteinExistence type="predicted"/>